<organism evidence="2 3">
    <name type="scientific">Raoultella terrigena</name>
    <name type="common">Klebsiella terrigena</name>
    <dbReference type="NCBI Taxonomy" id="577"/>
    <lineage>
        <taxon>Bacteria</taxon>
        <taxon>Pseudomonadati</taxon>
        <taxon>Pseudomonadota</taxon>
        <taxon>Gammaproteobacteria</taxon>
        <taxon>Enterobacterales</taxon>
        <taxon>Enterobacteriaceae</taxon>
        <taxon>Klebsiella/Raoultella group</taxon>
        <taxon>Raoultella</taxon>
    </lineage>
</organism>
<dbReference type="AlphaFoldDB" id="A0AAP9XP61"/>
<protein>
    <submittedName>
        <fullName evidence="2">Uncharacterized protein</fullName>
    </submittedName>
</protein>
<dbReference type="RefSeq" id="WP_195709859.1">
    <property type="nucleotide sequence ID" value="NZ_CP062916.1"/>
</dbReference>
<accession>A0AAP9XP61</accession>
<keyword evidence="1" id="KW-0472">Membrane</keyword>
<dbReference type="Proteomes" id="UP000594500">
    <property type="component" value="Chromosome"/>
</dbReference>
<sequence>MTQQYLKTVSADEAWCIVMSIIDAEKRYQANAFIGVDAVYLTSLLFNFLIIIKLMV</sequence>
<proteinExistence type="predicted"/>
<dbReference type="EMBL" id="CP062916">
    <property type="protein sequence ID" value="QPF08223.1"/>
    <property type="molecule type" value="Genomic_DNA"/>
</dbReference>
<keyword evidence="1" id="KW-0812">Transmembrane</keyword>
<feature type="transmembrane region" description="Helical" evidence="1">
    <location>
        <begin position="32"/>
        <end position="52"/>
    </location>
</feature>
<gene>
    <name evidence="2" type="ORF">IMO34_23435</name>
</gene>
<name>A0AAP9XP61_RAOTE</name>
<keyword evidence="1" id="KW-1133">Transmembrane helix</keyword>
<evidence type="ECO:0000313" key="3">
    <source>
        <dbReference type="Proteomes" id="UP000594500"/>
    </source>
</evidence>
<evidence type="ECO:0000256" key="1">
    <source>
        <dbReference type="SAM" id="Phobius"/>
    </source>
</evidence>
<evidence type="ECO:0000313" key="2">
    <source>
        <dbReference type="EMBL" id="QPF08223.1"/>
    </source>
</evidence>
<reference evidence="2 3" key="1">
    <citation type="submission" date="2020-10" db="EMBL/GenBank/DDBJ databases">
        <title>Resistance determinants and their genetic context in bacteria from a longitudinal study of pigs reared under conventional and antibiotic-free husbandry practices.</title>
        <authorList>
            <person name="Poulin-Laprade D."/>
            <person name="Brouard J.-S."/>
            <person name="Gagnon N."/>
            <person name="Turcotte A."/>
            <person name="Langlois A."/>
            <person name="Matte J.J."/>
            <person name="Carrillo C.D."/>
            <person name="Zaheer R."/>
            <person name="McAllister T."/>
            <person name="Topp E."/>
            <person name="Talbot G."/>
        </authorList>
    </citation>
    <scope>NUCLEOTIDE SEQUENCE [LARGE SCALE GENOMIC DNA]</scope>
    <source>
        <strain evidence="2 3">Res13-Abat-PEB01-P1-04-A</strain>
    </source>
</reference>